<evidence type="ECO:0000313" key="8">
    <source>
        <dbReference type="Proteomes" id="UP000633365"/>
    </source>
</evidence>
<comment type="similarity">
    <text evidence="2">Belongs to the cytidine and deoxycytidylate deaminase family.</text>
</comment>
<dbReference type="InterPro" id="IPR016193">
    <property type="entry name" value="Cytidine_deaminase-like"/>
</dbReference>
<dbReference type="InterPro" id="IPR015517">
    <property type="entry name" value="dCMP_deaminase-rel"/>
</dbReference>
<name>A0A934U3A8_9FIRM</name>
<comment type="caution">
    <text evidence="7">The sequence shown here is derived from an EMBL/GenBank/DDBJ whole genome shotgun (WGS) entry which is preliminary data.</text>
</comment>
<dbReference type="Gene3D" id="3.40.140.10">
    <property type="entry name" value="Cytidine Deaminase, domain 2"/>
    <property type="match status" value="1"/>
</dbReference>
<evidence type="ECO:0000313" key="7">
    <source>
        <dbReference type="EMBL" id="MBK6087624.1"/>
    </source>
</evidence>
<dbReference type="NCBIfam" id="NF041025">
    <property type="entry name" value="antiphage_deaminase"/>
    <property type="match status" value="1"/>
</dbReference>
<dbReference type="SUPFAM" id="SSF53927">
    <property type="entry name" value="Cytidine deaminase-like"/>
    <property type="match status" value="1"/>
</dbReference>
<dbReference type="PANTHER" id="PTHR11086:SF18">
    <property type="entry name" value="DEOXYCYTIDYLATE DEAMINASE"/>
    <property type="match status" value="1"/>
</dbReference>
<reference evidence="7" key="1">
    <citation type="submission" date="2021-01" db="EMBL/GenBank/DDBJ databases">
        <title>Genome public.</title>
        <authorList>
            <person name="Liu C."/>
            <person name="Sun Q."/>
        </authorList>
    </citation>
    <scope>NUCLEOTIDE SEQUENCE</scope>
    <source>
        <strain evidence="7">M6</strain>
    </source>
</reference>
<evidence type="ECO:0000256" key="5">
    <source>
        <dbReference type="ARBA" id="ARBA00022833"/>
    </source>
</evidence>
<dbReference type="GO" id="GO:0008270">
    <property type="term" value="F:zinc ion binding"/>
    <property type="evidence" value="ECO:0007669"/>
    <property type="project" value="InterPro"/>
</dbReference>
<dbReference type="EMBL" id="JAEQMG010000040">
    <property type="protein sequence ID" value="MBK6087624.1"/>
    <property type="molecule type" value="Genomic_DNA"/>
</dbReference>
<keyword evidence="4" id="KW-0378">Hydrolase</keyword>
<dbReference type="GO" id="GO:0005737">
    <property type="term" value="C:cytoplasm"/>
    <property type="evidence" value="ECO:0007669"/>
    <property type="project" value="TreeGrafter"/>
</dbReference>
<evidence type="ECO:0000256" key="1">
    <source>
        <dbReference type="ARBA" id="ARBA00001947"/>
    </source>
</evidence>
<dbReference type="InterPro" id="IPR016192">
    <property type="entry name" value="APOBEC/CMP_deaminase_Zn-bd"/>
</dbReference>
<dbReference type="InterPro" id="IPR027417">
    <property type="entry name" value="P-loop_NTPase"/>
</dbReference>
<dbReference type="Pfam" id="PF00383">
    <property type="entry name" value="dCMP_cyt_deam_1"/>
    <property type="match status" value="1"/>
</dbReference>
<dbReference type="InterPro" id="IPR035105">
    <property type="entry name" value="Deoxycytidylate_deaminase_dom"/>
</dbReference>
<accession>A0A934U3A8</accession>
<dbReference type="InterPro" id="IPR002125">
    <property type="entry name" value="CMP_dCMP_dom"/>
</dbReference>
<dbReference type="AlphaFoldDB" id="A0A934U3A8"/>
<dbReference type="GO" id="GO:0004132">
    <property type="term" value="F:dCMP deaminase activity"/>
    <property type="evidence" value="ECO:0007669"/>
    <property type="project" value="TreeGrafter"/>
</dbReference>
<evidence type="ECO:0000256" key="4">
    <source>
        <dbReference type="ARBA" id="ARBA00022801"/>
    </source>
</evidence>
<evidence type="ECO:0000256" key="2">
    <source>
        <dbReference type="ARBA" id="ARBA00006576"/>
    </source>
</evidence>
<proteinExistence type="inferred from homology"/>
<organism evidence="7 8">
    <name type="scientific">Ruminococcus difficilis</name>
    <dbReference type="NCBI Taxonomy" id="2763069"/>
    <lineage>
        <taxon>Bacteria</taxon>
        <taxon>Bacillati</taxon>
        <taxon>Bacillota</taxon>
        <taxon>Clostridia</taxon>
        <taxon>Eubacteriales</taxon>
        <taxon>Oscillospiraceae</taxon>
        <taxon>Ruminococcus</taxon>
    </lineage>
</organism>
<sequence length="485" mass="55288">MVGSEIVLGLITTVGTDTENVIRYMKEHLNKFLYNVEVINVSSEILSTFSEGNGELNFTTEYDRIKYFMDLGNDVRERTNDASIIMKGVVAYILSQRDSVDNPSPRERTAYIIKSIKHPDEADYLKQVYGDGFHLIGITSNICNRKNYLTNVKNMESSQALELMTRDSDEINDLGQHTQDAFQNSDYFINVGANTNDIQNSVFRLIDLLFGNPFITPTFEEYAMFMAYAASMRSADLSRQIGAVITRDNEILSSGVNDCPRYKGGLYWQIHDQNCYYDEKNGRDYMLGFDSNKKEQNEIIDKILLNLGVENTPDNKKRIKRSGIGALTEYGRVVHAEMEAILSCARNSISSKDATMYATTFPCHNCAKHIIAAGIKKVVYIEPYPKSKAIKFYKREISTELEDVGEKVVFIPFSGVGPRRYIDLFAMTSSKWGQKIRKDEDGNKVEWDRTKAKIRNPMNPLSYLDYEKVAYLSYYDEIKGEDNNG</sequence>
<keyword evidence="8" id="KW-1185">Reference proteome</keyword>
<gene>
    <name evidence="7" type="ORF">JKK62_02990</name>
</gene>
<dbReference type="PROSITE" id="PS00903">
    <property type="entry name" value="CYT_DCMP_DEAMINASES_1"/>
    <property type="match status" value="1"/>
</dbReference>
<dbReference type="PROSITE" id="PS51747">
    <property type="entry name" value="CYT_DCMP_DEAMINASES_2"/>
    <property type="match status" value="1"/>
</dbReference>
<feature type="domain" description="CMP/dCMP-type deaminase" evidence="6">
    <location>
        <begin position="218"/>
        <end position="408"/>
    </location>
</feature>
<keyword evidence="3" id="KW-0479">Metal-binding</keyword>
<dbReference type="Gene3D" id="3.40.50.300">
    <property type="entry name" value="P-loop containing nucleotide triphosphate hydrolases"/>
    <property type="match status" value="1"/>
</dbReference>
<evidence type="ECO:0000256" key="3">
    <source>
        <dbReference type="ARBA" id="ARBA00022723"/>
    </source>
</evidence>
<dbReference type="PANTHER" id="PTHR11086">
    <property type="entry name" value="DEOXYCYTIDYLATE DEAMINASE-RELATED"/>
    <property type="match status" value="1"/>
</dbReference>
<dbReference type="RefSeq" id="WP_201426929.1">
    <property type="nucleotide sequence ID" value="NZ_JAEQMG010000040.1"/>
</dbReference>
<dbReference type="CDD" id="cd01286">
    <property type="entry name" value="deoxycytidylate_deaminase"/>
    <property type="match status" value="1"/>
</dbReference>
<comment type="cofactor">
    <cofactor evidence="1">
        <name>Zn(2+)</name>
        <dbReference type="ChEBI" id="CHEBI:29105"/>
    </cofactor>
</comment>
<protein>
    <recommendedName>
        <fullName evidence="6">CMP/dCMP-type deaminase domain-containing protein</fullName>
    </recommendedName>
</protein>
<keyword evidence="5" id="KW-0862">Zinc</keyword>
<evidence type="ECO:0000259" key="6">
    <source>
        <dbReference type="PROSITE" id="PS51747"/>
    </source>
</evidence>
<dbReference type="Proteomes" id="UP000633365">
    <property type="component" value="Unassembled WGS sequence"/>
</dbReference>